<feature type="transmembrane region" description="Helical" evidence="6">
    <location>
        <begin position="194"/>
        <end position="213"/>
    </location>
</feature>
<evidence type="ECO:0000313" key="9">
    <source>
        <dbReference type="EMBL" id="CAD8874714.1"/>
    </source>
</evidence>
<dbReference type="PANTHER" id="PTHR23511">
    <property type="entry name" value="SYNAPTIC VESICLE GLYCOPROTEIN 2"/>
    <property type="match status" value="1"/>
</dbReference>
<evidence type="ECO:0000313" key="8">
    <source>
        <dbReference type="EMBL" id="CAD8874705.1"/>
    </source>
</evidence>
<sequence>MLAGLFLASASVLLCAGAPNVVLFVAFRFFGGLGAGAILASTAPLTTELSPREERGFVVSFTNSFWTLGLIFTAVAAWAVFGIFDLNWRVYMAITSLPSVCGFVLILWLVPESPRFFALQGDYERAAQSANSIATSLGYRGRLMKPVEIKQHYGHIFYQSSQQFNWKEKMQQAMNKLRLAYAKDLRRSTLTLQALWTLVNIGGSIGTWLNTIFKNLHVQNVYFCFILMNCACIPGNIASIVLTDRIGRNRFFGISTLVAGASLLCVSAIVSSVGDDEDFANRTAAVIICSCFFYAALTGVYSCLYLMASELFPTNLRSTGVALCSTFGRVAGLFATFFNGSLIDRPALLLFLGSCALLLSLLLSILFPLTEMKSKPVADVCHSSENVIEIHTCNKEEASVSGRYHSFDRSIMT</sequence>
<feature type="transmembrane region" description="Helical" evidence="6">
    <location>
        <begin position="320"/>
        <end position="342"/>
    </location>
</feature>
<proteinExistence type="predicted"/>
<dbReference type="Pfam" id="PF00083">
    <property type="entry name" value="Sugar_tr"/>
    <property type="match status" value="1"/>
</dbReference>
<feature type="domain" description="Major facilitator superfamily (MFS) profile" evidence="7">
    <location>
        <begin position="1"/>
        <end position="371"/>
    </location>
</feature>
<name>A0A6U5DLD7_9STRA</name>
<dbReference type="PROSITE" id="PS00217">
    <property type="entry name" value="SUGAR_TRANSPORT_2"/>
    <property type="match status" value="1"/>
</dbReference>
<dbReference type="EMBL" id="HBFR01002782">
    <property type="protein sequence ID" value="CAD8874705.1"/>
    <property type="molecule type" value="Transcribed_RNA"/>
</dbReference>
<evidence type="ECO:0000256" key="2">
    <source>
        <dbReference type="ARBA" id="ARBA00022448"/>
    </source>
</evidence>
<organism evidence="9">
    <name type="scientific">Corethron hystrix</name>
    <dbReference type="NCBI Taxonomy" id="216773"/>
    <lineage>
        <taxon>Eukaryota</taxon>
        <taxon>Sar</taxon>
        <taxon>Stramenopiles</taxon>
        <taxon>Ochrophyta</taxon>
        <taxon>Bacillariophyta</taxon>
        <taxon>Coscinodiscophyceae</taxon>
        <taxon>Corethrophycidae</taxon>
        <taxon>Corethrales</taxon>
        <taxon>Corethraceae</taxon>
        <taxon>Corethron</taxon>
    </lineage>
</organism>
<dbReference type="GO" id="GO:0016020">
    <property type="term" value="C:membrane"/>
    <property type="evidence" value="ECO:0007669"/>
    <property type="project" value="UniProtKB-SubCell"/>
</dbReference>
<evidence type="ECO:0000256" key="5">
    <source>
        <dbReference type="ARBA" id="ARBA00023136"/>
    </source>
</evidence>
<dbReference type="SUPFAM" id="SSF103473">
    <property type="entry name" value="MFS general substrate transporter"/>
    <property type="match status" value="1"/>
</dbReference>
<dbReference type="PROSITE" id="PS50850">
    <property type="entry name" value="MFS"/>
    <property type="match status" value="1"/>
</dbReference>
<feature type="transmembrane region" description="Helical" evidence="6">
    <location>
        <begin position="348"/>
        <end position="369"/>
    </location>
</feature>
<gene>
    <name evidence="8" type="ORF">CHYS00102_LOCUS1880</name>
    <name evidence="9" type="ORF">CHYS00102_LOCUS1889</name>
</gene>
<evidence type="ECO:0000259" key="7">
    <source>
        <dbReference type="PROSITE" id="PS50850"/>
    </source>
</evidence>
<evidence type="ECO:0000256" key="6">
    <source>
        <dbReference type="SAM" id="Phobius"/>
    </source>
</evidence>
<evidence type="ECO:0000256" key="4">
    <source>
        <dbReference type="ARBA" id="ARBA00022989"/>
    </source>
</evidence>
<accession>A0A6U5DLD7</accession>
<dbReference type="InterPro" id="IPR005829">
    <property type="entry name" value="Sugar_transporter_CS"/>
</dbReference>
<feature type="transmembrane region" description="Helical" evidence="6">
    <location>
        <begin position="251"/>
        <end position="273"/>
    </location>
</feature>
<dbReference type="InterPro" id="IPR005828">
    <property type="entry name" value="MFS_sugar_transport-like"/>
</dbReference>
<dbReference type="GO" id="GO:0022857">
    <property type="term" value="F:transmembrane transporter activity"/>
    <property type="evidence" value="ECO:0007669"/>
    <property type="project" value="InterPro"/>
</dbReference>
<evidence type="ECO:0000256" key="1">
    <source>
        <dbReference type="ARBA" id="ARBA00004141"/>
    </source>
</evidence>
<dbReference type="EMBL" id="HBFR01002793">
    <property type="protein sequence ID" value="CAD8874714.1"/>
    <property type="molecule type" value="Transcribed_RNA"/>
</dbReference>
<feature type="transmembrane region" description="Helical" evidence="6">
    <location>
        <begin position="90"/>
        <end position="110"/>
    </location>
</feature>
<comment type="subcellular location">
    <subcellularLocation>
        <location evidence="1">Membrane</location>
        <topology evidence="1">Multi-pass membrane protein</topology>
    </subcellularLocation>
</comment>
<keyword evidence="4 6" id="KW-1133">Transmembrane helix</keyword>
<dbReference type="Gene3D" id="1.20.1250.20">
    <property type="entry name" value="MFS general substrate transporter like domains"/>
    <property type="match status" value="1"/>
</dbReference>
<feature type="transmembrane region" description="Helical" evidence="6">
    <location>
        <begin position="285"/>
        <end position="308"/>
    </location>
</feature>
<reference evidence="9" key="1">
    <citation type="submission" date="2021-01" db="EMBL/GenBank/DDBJ databases">
        <authorList>
            <person name="Corre E."/>
            <person name="Pelletier E."/>
            <person name="Niang G."/>
            <person name="Scheremetjew M."/>
            <person name="Finn R."/>
            <person name="Kale V."/>
            <person name="Holt S."/>
            <person name="Cochrane G."/>
            <person name="Meng A."/>
            <person name="Brown T."/>
            <person name="Cohen L."/>
        </authorList>
    </citation>
    <scope>NUCLEOTIDE SEQUENCE</scope>
    <source>
        <strain evidence="9">308</strain>
    </source>
</reference>
<dbReference type="PANTHER" id="PTHR23511:SF34">
    <property type="entry name" value="SYNAPTIC VESICLE GLYCOPROTEIN 2"/>
    <property type="match status" value="1"/>
</dbReference>
<keyword evidence="5 6" id="KW-0472">Membrane</keyword>
<keyword evidence="3 6" id="KW-0812">Transmembrane</keyword>
<evidence type="ECO:0000256" key="3">
    <source>
        <dbReference type="ARBA" id="ARBA00022692"/>
    </source>
</evidence>
<feature type="transmembrane region" description="Helical" evidence="6">
    <location>
        <begin position="57"/>
        <end position="84"/>
    </location>
</feature>
<dbReference type="AlphaFoldDB" id="A0A6U5DLD7"/>
<feature type="transmembrane region" description="Helical" evidence="6">
    <location>
        <begin position="219"/>
        <end position="242"/>
    </location>
</feature>
<dbReference type="InterPro" id="IPR036259">
    <property type="entry name" value="MFS_trans_sf"/>
</dbReference>
<dbReference type="InterPro" id="IPR020846">
    <property type="entry name" value="MFS_dom"/>
</dbReference>
<keyword evidence="2" id="KW-0813">Transport</keyword>
<protein>
    <recommendedName>
        <fullName evidence="7">Major facilitator superfamily (MFS) profile domain-containing protein</fullName>
    </recommendedName>
</protein>